<dbReference type="SUPFAM" id="SSF51182">
    <property type="entry name" value="RmlC-like cupins"/>
    <property type="match status" value="1"/>
</dbReference>
<dbReference type="AlphaFoldDB" id="A0A6S6SHG1"/>
<dbReference type="InterPro" id="IPR014710">
    <property type="entry name" value="RmlC-like_jellyroll"/>
</dbReference>
<gene>
    <name evidence="1" type="ORF">HELGO_WM11607</name>
</gene>
<proteinExistence type="predicted"/>
<reference evidence="1" key="1">
    <citation type="submission" date="2020-01" db="EMBL/GenBank/DDBJ databases">
        <authorList>
            <person name="Meier V. D."/>
            <person name="Meier V D."/>
        </authorList>
    </citation>
    <scope>NUCLEOTIDE SEQUENCE</scope>
    <source>
        <strain evidence="1">HLG_WM_MAG_07</strain>
    </source>
</reference>
<dbReference type="Gene3D" id="2.60.120.10">
    <property type="entry name" value="Jelly Rolls"/>
    <property type="match status" value="1"/>
</dbReference>
<dbReference type="EMBL" id="CACVAY010000021">
    <property type="protein sequence ID" value="CAA6804404.1"/>
    <property type="molecule type" value="Genomic_DNA"/>
</dbReference>
<protein>
    <submittedName>
        <fullName evidence="1">Metal-dependent enzyme of the double-stranded beta helix superfamily protein</fullName>
    </submittedName>
</protein>
<accession>A0A6S6SHG1</accession>
<organism evidence="1">
    <name type="scientific">uncultured Thiotrichaceae bacterium</name>
    <dbReference type="NCBI Taxonomy" id="298394"/>
    <lineage>
        <taxon>Bacteria</taxon>
        <taxon>Pseudomonadati</taxon>
        <taxon>Pseudomonadota</taxon>
        <taxon>Gammaproteobacteria</taxon>
        <taxon>Thiotrichales</taxon>
        <taxon>Thiotrichaceae</taxon>
        <taxon>environmental samples</taxon>
    </lineage>
</organism>
<evidence type="ECO:0000313" key="1">
    <source>
        <dbReference type="EMBL" id="CAA6804404.1"/>
    </source>
</evidence>
<name>A0A6S6SHG1_9GAMM</name>
<dbReference type="InterPro" id="IPR011051">
    <property type="entry name" value="RmlC_Cupin_sf"/>
</dbReference>
<sequence length="178" mass="20121">MEKTRLDVFLDQLKALAIAEEPVDQVHSLLQQLLSNNLAVAKEIFKPLDDDVTLYEDETLCVLHYRMPPGVVVPPHDHRIPAIIGVYEGVEENHFFEVINGRLVRQEIKQVTTGNVLSISPESIHSVQTGNDQPSAAIHVYLGELTKTQRFRYDWKTGLAIPLGNFDDIREEPLGDKQ</sequence>